<name>T1JS34_TETUR</name>
<sequence>MTPDVREALNINATENGIAAITKILQYNSSQVDVNELLPLWFSYPFGKMKNCFIAMDFFYLLLDSKHFKNWP</sequence>
<dbReference type="Proteomes" id="UP000015104">
    <property type="component" value="Unassembled WGS sequence"/>
</dbReference>
<protein>
    <submittedName>
        <fullName evidence="1">Uncharacterized protein</fullName>
    </submittedName>
</protein>
<proteinExistence type="predicted"/>
<dbReference type="AlphaFoldDB" id="T1JS34"/>
<dbReference type="EnsemblMetazoa" id="tetur01g09090.1">
    <property type="protein sequence ID" value="tetur01g09090.1"/>
    <property type="gene ID" value="tetur01g09090"/>
</dbReference>
<accession>T1JS34</accession>
<organism evidence="1 2">
    <name type="scientific">Tetranychus urticae</name>
    <name type="common">Two-spotted spider mite</name>
    <dbReference type="NCBI Taxonomy" id="32264"/>
    <lineage>
        <taxon>Eukaryota</taxon>
        <taxon>Metazoa</taxon>
        <taxon>Ecdysozoa</taxon>
        <taxon>Arthropoda</taxon>
        <taxon>Chelicerata</taxon>
        <taxon>Arachnida</taxon>
        <taxon>Acari</taxon>
        <taxon>Acariformes</taxon>
        <taxon>Trombidiformes</taxon>
        <taxon>Prostigmata</taxon>
        <taxon>Eleutherengona</taxon>
        <taxon>Raphignathae</taxon>
        <taxon>Tetranychoidea</taxon>
        <taxon>Tetranychidae</taxon>
        <taxon>Tetranychus</taxon>
    </lineage>
</organism>
<reference evidence="2" key="1">
    <citation type="submission" date="2011-08" db="EMBL/GenBank/DDBJ databases">
        <authorList>
            <person name="Rombauts S."/>
        </authorList>
    </citation>
    <scope>NUCLEOTIDE SEQUENCE</scope>
    <source>
        <strain evidence="2">London</strain>
    </source>
</reference>
<keyword evidence="2" id="KW-1185">Reference proteome</keyword>
<evidence type="ECO:0000313" key="1">
    <source>
        <dbReference type="EnsemblMetazoa" id="tetur01g09090.1"/>
    </source>
</evidence>
<dbReference type="HOGENOM" id="CLU_2725430_0_0_1"/>
<evidence type="ECO:0000313" key="2">
    <source>
        <dbReference type="Proteomes" id="UP000015104"/>
    </source>
</evidence>
<dbReference type="EMBL" id="CAEY01000458">
    <property type="status" value="NOT_ANNOTATED_CDS"/>
    <property type="molecule type" value="Genomic_DNA"/>
</dbReference>
<dbReference type="InterPro" id="IPR011989">
    <property type="entry name" value="ARM-like"/>
</dbReference>
<dbReference type="Gene3D" id="1.25.10.10">
    <property type="entry name" value="Leucine-rich Repeat Variant"/>
    <property type="match status" value="1"/>
</dbReference>
<reference evidence="1" key="2">
    <citation type="submission" date="2015-06" db="UniProtKB">
        <authorList>
            <consortium name="EnsemblMetazoa"/>
        </authorList>
    </citation>
    <scope>IDENTIFICATION</scope>
</reference>